<name>A0A0D7B3C3_9AGAR</name>
<dbReference type="GO" id="GO:0046872">
    <property type="term" value="F:metal ion binding"/>
    <property type="evidence" value="ECO:0007669"/>
    <property type="project" value="UniProtKB-KW"/>
</dbReference>
<feature type="signal peptide" evidence="13">
    <location>
        <begin position="1"/>
        <end position="16"/>
    </location>
</feature>
<evidence type="ECO:0000256" key="10">
    <source>
        <dbReference type="ARBA" id="ARBA00023180"/>
    </source>
</evidence>
<evidence type="ECO:0000256" key="7">
    <source>
        <dbReference type="ARBA" id="ARBA00023008"/>
    </source>
</evidence>
<comment type="cofactor">
    <cofactor evidence="1">
        <name>Cu(2+)</name>
        <dbReference type="ChEBI" id="CHEBI:29036"/>
    </cofactor>
</comment>
<comment type="subcellular location">
    <subcellularLocation>
        <location evidence="2">Secreted</location>
    </subcellularLocation>
</comment>
<keyword evidence="10" id="KW-0325">Glycoprotein</keyword>
<organism evidence="14 15">
    <name type="scientific">Cylindrobasidium torrendii FP15055 ss-10</name>
    <dbReference type="NCBI Taxonomy" id="1314674"/>
    <lineage>
        <taxon>Eukaryota</taxon>
        <taxon>Fungi</taxon>
        <taxon>Dikarya</taxon>
        <taxon>Basidiomycota</taxon>
        <taxon>Agaricomycotina</taxon>
        <taxon>Agaricomycetes</taxon>
        <taxon>Agaricomycetidae</taxon>
        <taxon>Agaricales</taxon>
        <taxon>Marasmiineae</taxon>
        <taxon>Physalacriaceae</taxon>
        <taxon>Cylindrobasidium</taxon>
    </lineage>
</organism>
<evidence type="ECO:0000256" key="3">
    <source>
        <dbReference type="ARBA" id="ARBA00022525"/>
    </source>
</evidence>
<evidence type="ECO:0000313" key="14">
    <source>
        <dbReference type="EMBL" id="KIY64670.1"/>
    </source>
</evidence>
<dbReference type="STRING" id="1314674.A0A0D7B3C3"/>
<dbReference type="GO" id="GO:0004497">
    <property type="term" value="F:monooxygenase activity"/>
    <property type="evidence" value="ECO:0007669"/>
    <property type="project" value="UniProtKB-KW"/>
</dbReference>
<evidence type="ECO:0000256" key="8">
    <source>
        <dbReference type="ARBA" id="ARBA00023033"/>
    </source>
</evidence>
<evidence type="ECO:0000256" key="9">
    <source>
        <dbReference type="ARBA" id="ARBA00023157"/>
    </source>
</evidence>
<dbReference type="OrthoDB" id="2019572at2759"/>
<protein>
    <recommendedName>
        <fullName evidence="16">Lytic polysaccharide monooxygenase</fullName>
    </recommendedName>
</protein>
<keyword evidence="8" id="KW-0503">Monooxygenase</keyword>
<evidence type="ECO:0000313" key="15">
    <source>
        <dbReference type="Proteomes" id="UP000054007"/>
    </source>
</evidence>
<keyword evidence="7" id="KW-0186">Copper</keyword>
<keyword evidence="9" id="KW-1015">Disulfide bond</keyword>
<reference evidence="14 15" key="1">
    <citation type="journal article" date="2015" name="Fungal Genet. Biol.">
        <title>Evolution of novel wood decay mechanisms in Agaricales revealed by the genome sequences of Fistulina hepatica and Cylindrobasidium torrendii.</title>
        <authorList>
            <person name="Floudas D."/>
            <person name="Held B.W."/>
            <person name="Riley R."/>
            <person name="Nagy L.G."/>
            <person name="Koehler G."/>
            <person name="Ransdell A.S."/>
            <person name="Younus H."/>
            <person name="Chow J."/>
            <person name="Chiniquy J."/>
            <person name="Lipzen A."/>
            <person name="Tritt A."/>
            <person name="Sun H."/>
            <person name="Haridas S."/>
            <person name="LaButti K."/>
            <person name="Ohm R.A."/>
            <person name="Kues U."/>
            <person name="Blanchette R.A."/>
            <person name="Grigoriev I.V."/>
            <person name="Minto R.E."/>
            <person name="Hibbett D.S."/>
        </authorList>
    </citation>
    <scope>NUCLEOTIDE SEQUENCE [LARGE SCALE GENOMIC DNA]</scope>
    <source>
        <strain evidence="14 15">FP15055 ss-10</strain>
    </source>
</reference>
<dbReference type="Pfam" id="PF22810">
    <property type="entry name" value="LPMO_AA14"/>
    <property type="match status" value="1"/>
</dbReference>
<feature type="compositionally biased region" description="Low complexity" evidence="12">
    <location>
        <begin position="350"/>
        <end position="383"/>
    </location>
</feature>
<proteinExistence type="inferred from homology"/>
<dbReference type="EMBL" id="KN880624">
    <property type="protein sequence ID" value="KIY64670.1"/>
    <property type="molecule type" value="Genomic_DNA"/>
</dbReference>
<sequence>MLSAALPLFLAQTVSAHICPFAQGMYCLNGVSGTDINAEECVNPIYQMNYDQYWMHANTGCLNSPPKDGVFLELPAGGEFTVEMASNQAFTSLSYGARQIGTWPDNQNHDDYEQDRSECIQVPNLHAQNHSMAAGTAFAISYTSDITQVNEDNLVVFTVAYNTPWHRVQSYSVPADMPACPDGGCICAFGWIPNGCGQANMYMHPYKCKVTGASGTAAVGAPQSPEWCEDDESKCVSGPKKFMIWNQNEGNNVQVSGYDSVGAPKIPVYNYKMGFKDGAQNDIFTGGSTGSSGSSNSDQGKSTEPSADSGSNDSTSSDSGSADSNSSADSGSAESSASEPAPTSSPEPAPAYTSEVAASPSPEPAATSSSSASAEPAATSSATQQCRRRRRRALNASGETPLGRASKAHRRHHVFENSL</sequence>
<keyword evidence="3" id="KW-0964">Secreted</keyword>
<keyword evidence="5 13" id="KW-0732">Signal</keyword>
<accession>A0A0D7B3C3</accession>
<keyword evidence="6" id="KW-0560">Oxidoreductase</keyword>
<feature type="region of interest" description="Disordered" evidence="12">
    <location>
        <begin position="284"/>
        <end position="419"/>
    </location>
</feature>
<evidence type="ECO:0000256" key="5">
    <source>
        <dbReference type="ARBA" id="ARBA00022729"/>
    </source>
</evidence>
<evidence type="ECO:0000256" key="2">
    <source>
        <dbReference type="ARBA" id="ARBA00004613"/>
    </source>
</evidence>
<evidence type="ECO:0000256" key="4">
    <source>
        <dbReference type="ARBA" id="ARBA00022723"/>
    </source>
</evidence>
<dbReference type="AlphaFoldDB" id="A0A0D7B3C3"/>
<gene>
    <name evidence="14" type="ORF">CYLTODRAFT_413158</name>
</gene>
<feature type="compositionally biased region" description="Low complexity" evidence="12">
    <location>
        <begin position="291"/>
        <end position="342"/>
    </location>
</feature>
<feature type="chain" id="PRO_5002316675" description="Lytic polysaccharide monooxygenase" evidence="13">
    <location>
        <begin position="17"/>
        <end position="419"/>
    </location>
</feature>
<keyword evidence="15" id="KW-1185">Reference proteome</keyword>
<keyword evidence="4" id="KW-0479">Metal-binding</keyword>
<evidence type="ECO:0000256" key="6">
    <source>
        <dbReference type="ARBA" id="ARBA00023002"/>
    </source>
</evidence>
<evidence type="ECO:0000256" key="1">
    <source>
        <dbReference type="ARBA" id="ARBA00001973"/>
    </source>
</evidence>
<comment type="similarity">
    <text evidence="11">Belongs to the polysaccharide monooxygenase AA14 family.</text>
</comment>
<evidence type="ECO:0000256" key="13">
    <source>
        <dbReference type="SAM" id="SignalP"/>
    </source>
</evidence>
<dbReference type="Proteomes" id="UP000054007">
    <property type="component" value="Unassembled WGS sequence"/>
</dbReference>
<dbReference type="InterPro" id="IPR054497">
    <property type="entry name" value="LPMO_AA14"/>
</dbReference>
<evidence type="ECO:0000256" key="11">
    <source>
        <dbReference type="ARBA" id="ARBA00046340"/>
    </source>
</evidence>
<evidence type="ECO:0000256" key="12">
    <source>
        <dbReference type="SAM" id="MobiDB-lite"/>
    </source>
</evidence>
<evidence type="ECO:0008006" key="16">
    <source>
        <dbReference type="Google" id="ProtNLM"/>
    </source>
</evidence>
<dbReference type="GO" id="GO:0005576">
    <property type="term" value="C:extracellular region"/>
    <property type="evidence" value="ECO:0007669"/>
    <property type="project" value="UniProtKB-SubCell"/>
</dbReference>